<name>A0A1A5YBT9_9BACL</name>
<dbReference type="STRING" id="1844972.A7K91_23410"/>
<reference evidence="2 3" key="1">
    <citation type="submission" date="2016-05" db="EMBL/GenBank/DDBJ databases">
        <title>Paenibacillus oryzae. sp. nov., isolated from the rice root.</title>
        <authorList>
            <person name="Zhang J."/>
            <person name="Zhang X."/>
        </authorList>
    </citation>
    <scope>NUCLEOTIDE SEQUENCE [LARGE SCALE GENOMIC DNA]</scope>
    <source>
        <strain evidence="2 3">1DrF-4</strain>
    </source>
</reference>
<accession>A0A1A5YBT9</accession>
<comment type="caution">
    <text evidence="2">The sequence shown here is derived from an EMBL/GenBank/DDBJ whole genome shotgun (WGS) entry which is preliminary data.</text>
</comment>
<keyword evidence="3" id="KW-1185">Reference proteome</keyword>
<feature type="transmembrane region" description="Helical" evidence="1">
    <location>
        <begin position="6"/>
        <end position="24"/>
    </location>
</feature>
<sequence length="74" mass="8311">MFWTGVWFVVNMFFVASVIVYLFMRRAYAMAEQQGADVGRMKVLKARCKWTGISAILLFCGMAASFVTNMAVNG</sequence>
<protein>
    <submittedName>
        <fullName evidence="2">Uncharacterized protein</fullName>
    </submittedName>
</protein>
<keyword evidence="1" id="KW-1133">Transmembrane helix</keyword>
<proteinExistence type="predicted"/>
<keyword evidence="1" id="KW-0472">Membrane</keyword>
<dbReference type="RefSeq" id="WP_068686636.1">
    <property type="nucleotide sequence ID" value="NZ_LYPA01000075.1"/>
</dbReference>
<dbReference type="Proteomes" id="UP000092024">
    <property type="component" value="Unassembled WGS sequence"/>
</dbReference>
<evidence type="ECO:0000313" key="2">
    <source>
        <dbReference type="EMBL" id="OBR63058.1"/>
    </source>
</evidence>
<evidence type="ECO:0000313" key="3">
    <source>
        <dbReference type="Proteomes" id="UP000092024"/>
    </source>
</evidence>
<dbReference type="AlphaFoldDB" id="A0A1A5YBT9"/>
<keyword evidence="1" id="KW-0812">Transmembrane</keyword>
<evidence type="ECO:0000256" key="1">
    <source>
        <dbReference type="SAM" id="Phobius"/>
    </source>
</evidence>
<dbReference type="EMBL" id="LYPA01000075">
    <property type="protein sequence ID" value="OBR63058.1"/>
    <property type="molecule type" value="Genomic_DNA"/>
</dbReference>
<dbReference type="OrthoDB" id="2624954at2"/>
<feature type="transmembrane region" description="Helical" evidence="1">
    <location>
        <begin position="50"/>
        <end position="72"/>
    </location>
</feature>
<gene>
    <name evidence="2" type="ORF">A7K91_23410</name>
</gene>
<organism evidence="2 3">
    <name type="scientific">Paenibacillus oryzae</name>
    <dbReference type="NCBI Taxonomy" id="1844972"/>
    <lineage>
        <taxon>Bacteria</taxon>
        <taxon>Bacillati</taxon>
        <taxon>Bacillota</taxon>
        <taxon>Bacilli</taxon>
        <taxon>Bacillales</taxon>
        <taxon>Paenibacillaceae</taxon>
        <taxon>Paenibacillus</taxon>
    </lineage>
</organism>